<organism evidence="1 2">
    <name type="scientific">Streptomyces ortus</name>
    <dbReference type="NCBI Taxonomy" id="2867268"/>
    <lineage>
        <taxon>Bacteria</taxon>
        <taxon>Bacillati</taxon>
        <taxon>Actinomycetota</taxon>
        <taxon>Actinomycetes</taxon>
        <taxon>Kitasatosporales</taxon>
        <taxon>Streptomycetaceae</taxon>
        <taxon>Streptomyces</taxon>
    </lineage>
</organism>
<reference evidence="1" key="1">
    <citation type="journal article" date="2022" name="bioRxiv">
        <title>Discovery and biosynthetic assessment of Streptomyces ortus sp nov. isolated from a deep-sea sponge.</title>
        <authorList>
            <person name="Williams S.E."/>
        </authorList>
    </citation>
    <scope>NUCLEOTIDE SEQUENCE</scope>
    <source>
        <strain evidence="1">A15ISP2-DRY2</strain>
    </source>
</reference>
<accession>A0ABT3V7M7</accession>
<protein>
    <submittedName>
        <fullName evidence="1">Uncharacterized protein</fullName>
    </submittedName>
</protein>
<dbReference type="RefSeq" id="WP_267028584.1">
    <property type="nucleotide sequence ID" value="NZ_JAIFZO010000002.1"/>
</dbReference>
<keyword evidence="2" id="KW-1185">Reference proteome</keyword>
<sequence>MSADSTSASAYEVPYTWTPFQLLSGAWAKRLVAFRVDESGVTLGGAPARYASQTAFVPWADVEAVVLWQQETTAPTPMRYVGLRRRPGAPALPGPNSALTREQTGRLAAHVDHEVFLASRHINLWTLDRERLAEALRTFAPAVAVEENGRPG</sequence>
<dbReference type="Proteomes" id="UP001165590">
    <property type="component" value="Unassembled WGS sequence"/>
</dbReference>
<gene>
    <name evidence="1" type="ORF">K3769_25095</name>
</gene>
<evidence type="ECO:0000313" key="1">
    <source>
        <dbReference type="EMBL" id="MCX4235987.1"/>
    </source>
</evidence>
<dbReference type="EMBL" id="JAIFZO010000002">
    <property type="protein sequence ID" value="MCX4235987.1"/>
    <property type="molecule type" value="Genomic_DNA"/>
</dbReference>
<name>A0ABT3V7M7_9ACTN</name>
<proteinExistence type="predicted"/>
<comment type="caution">
    <text evidence="1">The sequence shown here is derived from an EMBL/GenBank/DDBJ whole genome shotgun (WGS) entry which is preliminary data.</text>
</comment>
<evidence type="ECO:0000313" key="2">
    <source>
        <dbReference type="Proteomes" id="UP001165590"/>
    </source>
</evidence>